<keyword evidence="15" id="KW-1185">Reference proteome</keyword>
<evidence type="ECO:0000313" key="15">
    <source>
        <dbReference type="Proteomes" id="UP000037939"/>
    </source>
</evidence>
<dbReference type="InterPro" id="IPR024706">
    <property type="entry name" value="Peroxiredoxin_AhpC-typ"/>
</dbReference>
<dbReference type="InterPro" id="IPR013766">
    <property type="entry name" value="Thioredoxin_domain"/>
</dbReference>
<sequence length="156" mass="17254">MLKEGDLAPEFSLPAADMRPVSLSDYAAQNNIVVVYFFNGDHTPGGITEAVEFSERTDAFKRAGAVVLGISPDDCLAHEAFIDEHGLEFELLSDAESVVSKLYHVVRQWELNGVIKSGIERSTFVIDRRGLIRHAFYHVSPKGHAEEILTLVKQLG</sequence>
<dbReference type="InterPro" id="IPR000866">
    <property type="entry name" value="AhpC/TSA"/>
</dbReference>
<evidence type="ECO:0000256" key="10">
    <source>
        <dbReference type="ARBA" id="ARBA00038489"/>
    </source>
</evidence>
<dbReference type="FunFam" id="3.40.30.10:FF:000007">
    <property type="entry name" value="Thioredoxin-dependent thiol peroxidase"/>
    <property type="match status" value="1"/>
</dbReference>
<keyword evidence="6 14" id="KW-0560">Oxidoreductase</keyword>
<dbReference type="InterPro" id="IPR050924">
    <property type="entry name" value="Peroxiredoxin_BCP/PrxQ"/>
</dbReference>
<evidence type="ECO:0000256" key="2">
    <source>
        <dbReference type="ARBA" id="ARBA00011245"/>
    </source>
</evidence>
<evidence type="ECO:0000256" key="12">
    <source>
        <dbReference type="ARBA" id="ARBA00049091"/>
    </source>
</evidence>
<evidence type="ECO:0000256" key="11">
    <source>
        <dbReference type="ARBA" id="ARBA00042639"/>
    </source>
</evidence>
<feature type="domain" description="Thioredoxin" evidence="13">
    <location>
        <begin position="2"/>
        <end position="156"/>
    </location>
</feature>
<dbReference type="STRING" id="857265.WG78_11850"/>
<accession>A0A0N1JSA5</accession>
<evidence type="ECO:0000256" key="4">
    <source>
        <dbReference type="ARBA" id="ARBA00022559"/>
    </source>
</evidence>
<dbReference type="GO" id="GO:0008379">
    <property type="term" value="F:thioredoxin peroxidase activity"/>
    <property type="evidence" value="ECO:0007669"/>
    <property type="project" value="TreeGrafter"/>
</dbReference>
<dbReference type="CDD" id="cd03017">
    <property type="entry name" value="PRX_BCP"/>
    <property type="match status" value="1"/>
</dbReference>
<dbReference type="PANTHER" id="PTHR42801:SF4">
    <property type="entry name" value="AHPC_TSA FAMILY PROTEIN"/>
    <property type="match status" value="1"/>
</dbReference>
<name>A0A0N1JSA5_9NEIS</name>
<dbReference type="SUPFAM" id="SSF52833">
    <property type="entry name" value="Thioredoxin-like"/>
    <property type="match status" value="1"/>
</dbReference>
<evidence type="ECO:0000313" key="14">
    <source>
        <dbReference type="EMBL" id="KPC52536.1"/>
    </source>
</evidence>
<keyword evidence="7" id="KW-1015">Disulfide bond</keyword>
<dbReference type="OrthoDB" id="9812811at2"/>
<comment type="function">
    <text evidence="1">Thiol-specific peroxidase that catalyzes the reduction of hydrogen peroxide and organic hydroperoxides to water and alcohols, respectively. Plays a role in cell protection against oxidative stress by detoxifying peroxides and as sensor of hydrogen peroxide-mediated signaling events.</text>
</comment>
<comment type="caution">
    <text evidence="14">The sequence shown here is derived from an EMBL/GenBank/DDBJ whole genome shotgun (WGS) entry which is preliminary data.</text>
</comment>
<reference evidence="14 15" key="1">
    <citation type="submission" date="2015-07" db="EMBL/GenBank/DDBJ databases">
        <title>Draft genome sequence of the Amantichitinum ursilacus IGB-41, a new chitin-degrading bacterium.</title>
        <authorList>
            <person name="Kirstahler P."/>
            <person name="Guenther M."/>
            <person name="Grumaz C."/>
            <person name="Rupp S."/>
            <person name="Zibek S."/>
            <person name="Sohn K."/>
        </authorList>
    </citation>
    <scope>NUCLEOTIDE SEQUENCE [LARGE SCALE GENOMIC DNA]</scope>
    <source>
        <strain evidence="14 15">IGB-41</strain>
    </source>
</reference>
<evidence type="ECO:0000256" key="3">
    <source>
        <dbReference type="ARBA" id="ARBA00013017"/>
    </source>
</evidence>
<dbReference type="EC" id="1.11.1.24" evidence="3"/>
<proteinExistence type="inferred from homology"/>
<protein>
    <recommendedName>
        <fullName evidence="3">thioredoxin-dependent peroxiredoxin</fullName>
        <ecNumber evidence="3">1.11.1.24</ecNumber>
    </recommendedName>
    <alternativeName>
        <fullName evidence="9">Thioredoxin peroxidase</fullName>
    </alternativeName>
    <alternativeName>
        <fullName evidence="11">Thioredoxin-dependent peroxiredoxin Bcp</fullName>
    </alternativeName>
</protein>
<evidence type="ECO:0000256" key="1">
    <source>
        <dbReference type="ARBA" id="ARBA00003330"/>
    </source>
</evidence>
<dbReference type="Pfam" id="PF00578">
    <property type="entry name" value="AhpC-TSA"/>
    <property type="match status" value="1"/>
</dbReference>
<dbReference type="GO" id="GO:0005737">
    <property type="term" value="C:cytoplasm"/>
    <property type="evidence" value="ECO:0007669"/>
    <property type="project" value="TreeGrafter"/>
</dbReference>
<organism evidence="14 15">
    <name type="scientific">Amantichitinum ursilacus</name>
    <dbReference type="NCBI Taxonomy" id="857265"/>
    <lineage>
        <taxon>Bacteria</taxon>
        <taxon>Pseudomonadati</taxon>
        <taxon>Pseudomonadota</taxon>
        <taxon>Betaproteobacteria</taxon>
        <taxon>Neisseriales</taxon>
        <taxon>Chitinibacteraceae</taxon>
        <taxon>Amantichitinum</taxon>
    </lineage>
</organism>
<dbReference type="GO" id="GO:0045454">
    <property type="term" value="P:cell redox homeostasis"/>
    <property type="evidence" value="ECO:0007669"/>
    <property type="project" value="TreeGrafter"/>
</dbReference>
<gene>
    <name evidence="14" type="primary">bcp_2</name>
    <name evidence="14" type="ORF">WG78_11850</name>
</gene>
<evidence type="ECO:0000256" key="6">
    <source>
        <dbReference type="ARBA" id="ARBA00023002"/>
    </source>
</evidence>
<evidence type="ECO:0000256" key="8">
    <source>
        <dbReference type="ARBA" id="ARBA00023284"/>
    </source>
</evidence>
<evidence type="ECO:0000259" key="13">
    <source>
        <dbReference type="PROSITE" id="PS51352"/>
    </source>
</evidence>
<keyword evidence="8" id="KW-0676">Redox-active center</keyword>
<evidence type="ECO:0000256" key="7">
    <source>
        <dbReference type="ARBA" id="ARBA00023157"/>
    </source>
</evidence>
<dbReference type="PANTHER" id="PTHR42801">
    <property type="entry name" value="THIOREDOXIN-DEPENDENT PEROXIDE REDUCTASE"/>
    <property type="match status" value="1"/>
</dbReference>
<dbReference type="AlphaFoldDB" id="A0A0N1JSA5"/>
<comment type="catalytic activity">
    <reaction evidence="12">
        <text>a hydroperoxide + [thioredoxin]-dithiol = an alcohol + [thioredoxin]-disulfide + H2O</text>
        <dbReference type="Rhea" id="RHEA:62620"/>
        <dbReference type="Rhea" id="RHEA-COMP:10698"/>
        <dbReference type="Rhea" id="RHEA-COMP:10700"/>
        <dbReference type="ChEBI" id="CHEBI:15377"/>
        <dbReference type="ChEBI" id="CHEBI:29950"/>
        <dbReference type="ChEBI" id="CHEBI:30879"/>
        <dbReference type="ChEBI" id="CHEBI:35924"/>
        <dbReference type="ChEBI" id="CHEBI:50058"/>
        <dbReference type="EC" id="1.11.1.24"/>
    </reaction>
</comment>
<dbReference type="InterPro" id="IPR036249">
    <property type="entry name" value="Thioredoxin-like_sf"/>
</dbReference>
<dbReference type="PIRSF" id="PIRSF000239">
    <property type="entry name" value="AHPC"/>
    <property type="match status" value="1"/>
</dbReference>
<dbReference type="EMBL" id="LAQT01000009">
    <property type="protein sequence ID" value="KPC52536.1"/>
    <property type="molecule type" value="Genomic_DNA"/>
</dbReference>
<keyword evidence="4 14" id="KW-0575">Peroxidase</keyword>
<evidence type="ECO:0000256" key="5">
    <source>
        <dbReference type="ARBA" id="ARBA00022862"/>
    </source>
</evidence>
<dbReference type="PATRIC" id="fig|857265.3.peg.2436"/>
<dbReference type="GO" id="GO:0034599">
    <property type="term" value="P:cellular response to oxidative stress"/>
    <property type="evidence" value="ECO:0007669"/>
    <property type="project" value="TreeGrafter"/>
</dbReference>
<dbReference type="Gene3D" id="3.40.30.10">
    <property type="entry name" value="Glutaredoxin"/>
    <property type="match status" value="1"/>
</dbReference>
<dbReference type="Proteomes" id="UP000037939">
    <property type="component" value="Unassembled WGS sequence"/>
</dbReference>
<dbReference type="RefSeq" id="WP_053938028.1">
    <property type="nucleotide sequence ID" value="NZ_LAQT01000009.1"/>
</dbReference>
<comment type="subunit">
    <text evidence="2">Monomer.</text>
</comment>
<evidence type="ECO:0000256" key="9">
    <source>
        <dbReference type="ARBA" id="ARBA00032824"/>
    </source>
</evidence>
<dbReference type="PROSITE" id="PS51352">
    <property type="entry name" value="THIOREDOXIN_2"/>
    <property type="match status" value="1"/>
</dbReference>
<comment type="similarity">
    <text evidence="10">Belongs to the peroxiredoxin family. BCP/PrxQ subfamily.</text>
</comment>
<keyword evidence="5" id="KW-0049">Antioxidant</keyword>